<evidence type="ECO:0000256" key="1">
    <source>
        <dbReference type="ARBA" id="ARBA00005417"/>
    </source>
</evidence>
<evidence type="ECO:0000256" key="4">
    <source>
        <dbReference type="ARBA" id="ARBA00022840"/>
    </source>
</evidence>
<keyword evidence="3" id="KW-0547">Nucleotide-binding</keyword>
<dbReference type="Gene3D" id="3.40.50.300">
    <property type="entry name" value="P-loop containing nucleotide triphosphate hydrolases"/>
    <property type="match status" value="1"/>
</dbReference>
<evidence type="ECO:0000259" key="6">
    <source>
        <dbReference type="PROSITE" id="PS50893"/>
    </source>
</evidence>
<gene>
    <name evidence="7" type="ORF">GK108_25265</name>
</gene>
<dbReference type="SMART" id="SM00382">
    <property type="entry name" value="AAA"/>
    <property type="match status" value="1"/>
</dbReference>
<dbReference type="GO" id="GO:0005524">
    <property type="term" value="F:ATP binding"/>
    <property type="evidence" value="ECO:0007669"/>
    <property type="project" value="UniProtKB-KW"/>
</dbReference>
<keyword evidence="5" id="KW-0029">Amino-acid transport</keyword>
<dbReference type="AlphaFoldDB" id="A0A6L9LMT6"/>
<dbReference type="GO" id="GO:0015807">
    <property type="term" value="P:L-amino acid transport"/>
    <property type="evidence" value="ECO:0007669"/>
    <property type="project" value="TreeGrafter"/>
</dbReference>
<keyword evidence="4 7" id="KW-0067">ATP-binding</keyword>
<accession>A0A6L9LMT6</accession>
<name>A0A6L9LMT6_9BACT</name>
<dbReference type="PANTHER" id="PTHR43820">
    <property type="entry name" value="HIGH-AFFINITY BRANCHED-CHAIN AMINO ACID TRANSPORT ATP-BINDING PROTEIN LIVF"/>
    <property type="match status" value="1"/>
</dbReference>
<dbReference type="InterPro" id="IPR027417">
    <property type="entry name" value="P-loop_NTPase"/>
</dbReference>
<dbReference type="Proteomes" id="UP000474175">
    <property type="component" value="Unassembled WGS sequence"/>
</dbReference>
<protein>
    <submittedName>
        <fullName evidence="7">ATP-binding cassette domain-containing protein</fullName>
    </submittedName>
</protein>
<evidence type="ECO:0000256" key="5">
    <source>
        <dbReference type="ARBA" id="ARBA00022970"/>
    </source>
</evidence>
<keyword evidence="8" id="KW-1185">Reference proteome</keyword>
<dbReference type="InterPro" id="IPR003593">
    <property type="entry name" value="AAA+_ATPase"/>
</dbReference>
<dbReference type="EMBL" id="JAAFZH010000016">
    <property type="protein sequence ID" value="NDU98219.1"/>
    <property type="molecule type" value="Genomic_DNA"/>
</dbReference>
<reference evidence="7 8" key="1">
    <citation type="submission" date="2020-02" db="EMBL/GenBank/DDBJ databases">
        <title>Draft genome sequence of two Spirosoma agri KCTC 52727 and Spirosoma terrae KCTC 52035.</title>
        <authorList>
            <person name="Rojas J."/>
            <person name="Ambika Manirajan B."/>
            <person name="Suarez C."/>
            <person name="Ratering S."/>
            <person name="Schnell S."/>
        </authorList>
    </citation>
    <scope>NUCLEOTIDE SEQUENCE [LARGE SCALE GENOMIC DNA]</scope>
    <source>
        <strain evidence="7 8">KCTC 52035</strain>
    </source>
</reference>
<dbReference type="RefSeq" id="WP_163954357.1">
    <property type="nucleotide sequence ID" value="NZ_JAAFZH010000016.1"/>
</dbReference>
<dbReference type="PROSITE" id="PS50893">
    <property type="entry name" value="ABC_TRANSPORTER_2"/>
    <property type="match status" value="1"/>
</dbReference>
<dbReference type="GO" id="GO:0015658">
    <property type="term" value="F:branched-chain amino acid transmembrane transporter activity"/>
    <property type="evidence" value="ECO:0007669"/>
    <property type="project" value="TreeGrafter"/>
</dbReference>
<evidence type="ECO:0000313" key="8">
    <source>
        <dbReference type="Proteomes" id="UP000474175"/>
    </source>
</evidence>
<proteinExistence type="inferred from homology"/>
<comment type="similarity">
    <text evidence="1">Belongs to the ABC transporter superfamily.</text>
</comment>
<feature type="domain" description="ABC transporter" evidence="6">
    <location>
        <begin position="14"/>
        <end position="227"/>
    </location>
</feature>
<comment type="caution">
    <text evidence="7">The sequence shown here is derived from an EMBL/GenBank/DDBJ whole genome shotgun (WGS) entry which is preliminary data.</text>
</comment>
<dbReference type="GO" id="GO:0016887">
    <property type="term" value="F:ATP hydrolysis activity"/>
    <property type="evidence" value="ECO:0007669"/>
    <property type="project" value="InterPro"/>
</dbReference>
<keyword evidence="2" id="KW-0813">Transport</keyword>
<dbReference type="InterPro" id="IPR003439">
    <property type="entry name" value="ABC_transporter-like_ATP-bd"/>
</dbReference>
<dbReference type="InterPro" id="IPR052156">
    <property type="entry name" value="BCAA_Transport_ATP-bd_LivF"/>
</dbReference>
<dbReference type="PANTHER" id="PTHR43820:SF4">
    <property type="entry name" value="HIGH-AFFINITY BRANCHED-CHAIN AMINO ACID TRANSPORT ATP-BINDING PROTEIN LIVF"/>
    <property type="match status" value="1"/>
</dbReference>
<evidence type="ECO:0000256" key="2">
    <source>
        <dbReference type="ARBA" id="ARBA00022448"/>
    </source>
</evidence>
<evidence type="ECO:0000313" key="7">
    <source>
        <dbReference type="EMBL" id="NDU98219.1"/>
    </source>
</evidence>
<dbReference type="SUPFAM" id="SSF52540">
    <property type="entry name" value="P-loop containing nucleoside triphosphate hydrolases"/>
    <property type="match status" value="1"/>
</dbReference>
<evidence type="ECO:0000256" key="3">
    <source>
        <dbReference type="ARBA" id="ARBA00022741"/>
    </source>
</evidence>
<organism evidence="7 8">
    <name type="scientific">Spirosoma terrae</name>
    <dbReference type="NCBI Taxonomy" id="1968276"/>
    <lineage>
        <taxon>Bacteria</taxon>
        <taxon>Pseudomonadati</taxon>
        <taxon>Bacteroidota</taxon>
        <taxon>Cytophagia</taxon>
        <taxon>Cytophagales</taxon>
        <taxon>Cytophagaceae</taxon>
        <taxon>Spirosoma</taxon>
    </lineage>
</organism>
<sequence length="228" mass="25804">MALSGKPPTPVKRLEADSIWLEYGGRNVLQNIYIKVEVGQITGLFGRNGCGKSSLLQVIYGTRSAQNSSVRLDGHYVERVYRHRHKLAYLPQHQFVPTQLRVAEAFDLYKSSLAYAHVLFPELSDLLVYRFNQLSGGQQRLLETIMVVTSPAPFVLLDEPFSNVMPLHVESLSSLLIVSRASKGILLTDHYYHDVLAISDTTYLLTNNGRSILLRHPEQELRDYGYLT</sequence>
<dbReference type="Pfam" id="PF00005">
    <property type="entry name" value="ABC_tran"/>
    <property type="match status" value="1"/>
</dbReference>